<keyword evidence="3 6" id="KW-1133">Transmembrane helix</keyword>
<evidence type="ECO:0000256" key="1">
    <source>
        <dbReference type="ARBA" id="ARBA00004167"/>
    </source>
</evidence>
<sequence>MNKTSRDSLDAYYGQAESWAHDQQDALRASRKVAWIVAGAAVVVALCEALALIALAPLKTVVPYTLLVDRHTGFVEALKPLDAATIAPDKALTQSFLVQYVIARESFDADALQSNYRKTTLWSADPARTDYVTSVQVSNPGSPLARYPRSTVVDTRVKSVSPLGGNAALVRFETQRHDAGGQAQAPRAWVAVIRYRFSGEPMTREDRFVNPLGFQVVRYHRDAEAIPEPEATSTAAPGTSGPGAGVPAAQAAPGMVPATGPTPAPTFPPPRRATSQPSKPEVEL</sequence>
<evidence type="ECO:0000259" key="7">
    <source>
        <dbReference type="Pfam" id="PF04335"/>
    </source>
</evidence>
<comment type="caution">
    <text evidence="8">The sequence shown here is derived from an EMBL/GenBank/DDBJ whole genome shotgun (WGS) entry which is preliminary data.</text>
</comment>
<evidence type="ECO:0000313" key="8">
    <source>
        <dbReference type="EMBL" id="MEN2788092.1"/>
    </source>
</evidence>
<keyword evidence="2 6" id="KW-0812">Transmembrane</keyword>
<dbReference type="SUPFAM" id="SSF54427">
    <property type="entry name" value="NTF2-like"/>
    <property type="match status" value="1"/>
</dbReference>
<keyword evidence="4 6" id="KW-0472">Membrane</keyword>
<dbReference type="Pfam" id="PF04335">
    <property type="entry name" value="VirB8"/>
    <property type="match status" value="1"/>
</dbReference>
<dbReference type="InterPro" id="IPR032710">
    <property type="entry name" value="NTF2-like_dom_sf"/>
</dbReference>
<evidence type="ECO:0000256" key="5">
    <source>
        <dbReference type="SAM" id="MobiDB-lite"/>
    </source>
</evidence>
<evidence type="ECO:0000313" key="9">
    <source>
        <dbReference type="Proteomes" id="UP001419910"/>
    </source>
</evidence>
<feature type="transmembrane region" description="Helical" evidence="6">
    <location>
        <begin position="33"/>
        <end position="56"/>
    </location>
</feature>
<gene>
    <name evidence="8" type="ORF">ABC974_00490</name>
</gene>
<dbReference type="Gene3D" id="3.10.450.230">
    <property type="entry name" value="VirB8 protein"/>
    <property type="match status" value="1"/>
</dbReference>
<evidence type="ECO:0000256" key="2">
    <source>
        <dbReference type="ARBA" id="ARBA00022692"/>
    </source>
</evidence>
<organism evidence="8 9">
    <name type="scientific">Sphingomonas oligophenolica</name>
    <dbReference type="NCBI Taxonomy" id="301154"/>
    <lineage>
        <taxon>Bacteria</taxon>
        <taxon>Pseudomonadati</taxon>
        <taxon>Pseudomonadota</taxon>
        <taxon>Alphaproteobacteria</taxon>
        <taxon>Sphingomonadales</taxon>
        <taxon>Sphingomonadaceae</taxon>
        <taxon>Sphingomonas</taxon>
    </lineage>
</organism>
<dbReference type="Proteomes" id="UP001419910">
    <property type="component" value="Unassembled WGS sequence"/>
</dbReference>
<name>A0ABU9XX24_9SPHN</name>
<reference evidence="8 9" key="1">
    <citation type="submission" date="2024-05" db="EMBL/GenBank/DDBJ databases">
        <authorList>
            <person name="Liu Q."/>
            <person name="Xin Y.-H."/>
        </authorList>
    </citation>
    <scope>NUCLEOTIDE SEQUENCE [LARGE SCALE GENOMIC DNA]</scope>
    <source>
        <strain evidence="8 9">CGMCC 1.10181</strain>
    </source>
</reference>
<protein>
    <submittedName>
        <fullName evidence="8">Type IV secretion system protein</fullName>
    </submittedName>
</protein>
<feature type="region of interest" description="Disordered" evidence="5">
    <location>
        <begin position="225"/>
        <end position="284"/>
    </location>
</feature>
<accession>A0ABU9XX24</accession>
<feature type="domain" description="Bacterial virulence protein VirB8" evidence="7">
    <location>
        <begin position="16"/>
        <end position="224"/>
    </location>
</feature>
<evidence type="ECO:0000256" key="6">
    <source>
        <dbReference type="SAM" id="Phobius"/>
    </source>
</evidence>
<dbReference type="InterPro" id="IPR007430">
    <property type="entry name" value="VirB8"/>
</dbReference>
<proteinExistence type="predicted"/>
<evidence type="ECO:0000256" key="4">
    <source>
        <dbReference type="ARBA" id="ARBA00023136"/>
    </source>
</evidence>
<evidence type="ECO:0000256" key="3">
    <source>
        <dbReference type="ARBA" id="ARBA00022989"/>
    </source>
</evidence>
<keyword evidence="9" id="KW-1185">Reference proteome</keyword>
<dbReference type="RefSeq" id="WP_343887662.1">
    <property type="nucleotide sequence ID" value="NZ_BAAAEH010000005.1"/>
</dbReference>
<dbReference type="CDD" id="cd16424">
    <property type="entry name" value="VirB8"/>
    <property type="match status" value="1"/>
</dbReference>
<feature type="compositionally biased region" description="Pro residues" evidence="5">
    <location>
        <begin position="260"/>
        <end position="271"/>
    </location>
</feature>
<dbReference type="EMBL" id="JBDIME010000001">
    <property type="protein sequence ID" value="MEN2788092.1"/>
    <property type="molecule type" value="Genomic_DNA"/>
</dbReference>
<comment type="subcellular location">
    <subcellularLocation>
        <location evidence="1">Membrane</location>
        <topology evidence="1">Single-pass membrane protein</topology>
    </subcellularLocation>
</comment>
<feature type="compositionally biased region" description="Low complexity" evidence="5">
    <location>
        <begin position="226"/>
        <end position="259"/>
    </location>
</feature>